<name>A0A8X7BTI4_9ARAC</name>
<sequence>MELFVFKSFSCIYLTKSLYLFTGQVSGEVNILNRRPATNFYHIASVSPYLVKGRFGLLRRANFSSFSKCTEGDGNKDLLPLYQAAAEDEASFWIRGIPYQLPLHPAICLTREMGALVRGSLQKLF</sequence>
<keyword evidence="2" id="KW-1185">Reference proteome</keyword>
<accession>A0A8X7BTI4</accession>
<dbReference type="EMBL" id="BMAV01002554">
    <property type="protein sequence ID" value="GFY41494.1"/>
    <property type="molecule type" value="Genomic_DNA"/>
</dbReference>
<evidence type="ECO:0000313" key="1">
    <source>
        <dbReference type="EMBL" id="GFY41494.1"/>
    </source>
</evidence>
<proteinExistence type="predicted"/>
<protein>
    <submittedName>
        <fullName evidence="1">Uncharacterized protein</fullName>
    </submittedName>
</protein>
<evidence type="ECO:0000313" key="2">
    <source>
        <dbReference type="Proteomes" id="UP000886998"/>
    </source>
</evidence>
<gene>
    <name evidence="1" type="ORF">TNIN_212631</name>
</gene>
<reference evidence="1" key="1">
    <citation type="submission" date="2020-08" db="EMBL/GenBank/DDBJ databases">
        <title>Multicomponent nature underlies the extraordinary mechanical properties of spider dragline silk.</title>
        <authorList>
            <person name="Kono N."/>
            <person name="Nakamura H."/>
            <person name="Mori M."/>
            <person name="Yoshida Y."/>
            <person name="Ohtoshi R."/>
            <person name="Malay A.D."/>
            <person name="Moran D.A.P."/>
            <person name="Tomita M."/>
            <person name="Numata K."/>
            <person name="Arakawa K."/>
        </authorList>
    </citation>
    <scope>NUCLEOTIDE SEQUENCE</scope>
</reference>
<comment type="caution">
    <text evidence="1">The sequence shown here is derived from an EMBL/GenBank/DDBJ whole genome shotgun (WGS) entry which is preliminary data.</text>
</comment>
<dbReference type="AlphaFoldDB" id="A0A8X7BTI4"/>
<organism evidence="1 2">
    <name type="scientific">Trichonephila inaurata madagascariensis</name>
    <dbReference type="NCBI Taxonomy" id="2747483"/>
    <lineage>
        <taxon>Eukaryota</taxon>
        <taxon>Metazoa</taxon>
        <taxon>Ecdysozoa</taxon>
        <taxon>Arthropoda</taxon>
        <taxon>Chelicerata</taxon>
        <taxon>Arachnida</taxon>
        <taxon>Araneae</taxon>
        <taxon>Araneomorphae</taxon>
        <taxon>Entelegynae</taxon>
        <taxon>Araneoidea</taxon>
        <taxon>Nephilidae</taxon>
        <taxon>Trichonephila</taxon>
        <taxon>Trichonephila inaurata</taxon>
    </lineage>
</organism>
<dbReference type="Proteomes" id="UP000886998">
    <property type="component" value="Unassembled WGS sequence"/>
</dbReference>